<dbReference type="Pfam" id="PF13280">
    <property type="entry name" value="WYL"/>
    <property type="match status" value="1"/>
</dbReference>
<reference evidence="2" key="1">
    <citation type="submission" date="2020-08" db="EMBL/GenBank/DDBJ databases">
        <authorList>
            <person name="Cejkova D."/>
            <person name="Kubasova T."/>
            <person name="Jahodarova E."/>
            <person name="Rychlik I."/>
        </authorList>
    </citation>
    <scope>NUCLEOTIDE SEQUENCE</scope>
    <source>
        <strain evidence="2">An836</strain>
    </source>
</reference>
<dbReference type="PROSITE" id="PS52050">
    <property type="entry name" value="WYL"/>
    <property type="match status" value="1"/>
</dbReference>
<dbReference type="AlphaFoldDB" id="A0A938WW99"/>
<organism evidence="2 3">
    <name type="scientific">Bifidobacterium pullorum subsp. saeculare</name>
    <dbReference type="NCBI Taxonomy" id="78257"/>
    <lineage>
        <taxon>Bacteria</taxon>
        <taxon>Bacillati</taxon>
        <taxon>Actinomycetota</taxon>
        <taxon>Actinomycetes</taxon>
        <taxon>Bifidobacteriales</taxon>
        <taxon>Bifidobacteriaceae</taxon>
        <taxon>Bifidobacterium</taxon>
    </lineage>
</organism>
<name>A0A938WW99_9BIFI</name>
<dbReference type="EMBL" id="JACLYU010000001">
    <property type="protein sequence ID" value="MBM6698743.1"/>
    <property type="molecule type" value="Genomic_DNA"/>
</dbReference>
<keyword evidence="3" id="KW-1185">Reference proteome</keyword>
<feature type="domain" description="WYL" evidence="1">
    <location>
        <begin position="160"/>
        <end position="239"/>
    </location>
</feature>
<comment type="caution">
    <text evidence="2">The sequence shown here is derived from an EMBL/GenBank/DDBJ whole genome shotgun (WGS) entry which is preliminary data.</text>
</comment>
<proteinExistence type="predicted"/>
<dbReference type="InterPro" id="IPR026881">
    <property type="entry name" value="WYL_dom"/>
</dbReference>
<gene>
    <name evidence="2" type="ORF">H7U32_00020</name>
</gene>
<reference evidence="2" key="2">
    <citation type="journal article" date="2021" name="Sci. Rep.">
        <title>The distribution of antibiotic resistance genes in chicken gut microbiota commensals.</title>
        <authorList>
            <person name="Juricova H."/>
            <person name="Matiasovicova J."/>
            <person name="Kubasova T."/>
            <person name="Cejkova D."/>
            <person name="Rychlik I."/>
        </authorList>
    </citation>
    <scope>NUCLEOTIDE SEQUENCE</scope>
    <source>
        <strain evidence="2">An836</strain>
    </source>
</reference>
<sequence>MTASTRKRYAPNAGLEILDVLWHGTYFGHGMTVRQILVELRRRHPDDPKAVPTEKTVRNQLAALREAKPLGRVVDQLTAEALEGLDMPDKQPGWYLDSFLSPAEMRLLADSLTLARLDPEALGKLVGKLQDLAGAAGKGISHLEHVGSHRHINRQFLVTVDDLNRAIEEGFAVTFHYCDYDEHGDLTPRADDDGRLRRYAFDPFQMVYKNGRYYLIGHLHGEDTGRMRLFVVERITDLDLHDGTMVPEVAPRADFDAVELMRHRPYAQLGPTERIEMAVTGKRMLDNVFEWFDAPTVRMTSERRPDAQGRPQPVYQVAVDAPELAAFWWALQYSWNKQLAIIAPDSFKARLRDAGTQLLGMYR</sequence>
<evidence type="ECO:0000259" key="1">
    <source>
        <dbReference type="Pfam" id="PF13280"/>
    </source>
</evidence>
<protein>
    <submittedName>
        <fullName evidence="2">WYL domain-containing protein</fullName>
    </submittedName>
</protein>
<dbReference type="RefSeq" id="WP_204466938.1">
    <property type="nucleotide sequence ID" value="NZ_JACLYU010000001.1"/>
</dbReference>
<evidence type="ECO:0000313" key="2">
    <source>
        <dbReference type="EMBL" id="MBM6698743.1"/>
    </source>
</evidence>
<dbReference type="Proteomes" id="UP000718821">
    <property type="component" value="Unassembled WGS sequence"/>
</dbReference>
<accession>A0A938WW99</accession>
<evidence type="ECO:0000313" key="3">
    <source>
        <dbReference type="Proteomes" id="UP000718821"/>
    </source>
</evidence>